<dbReference type="PROSITE" id="PS00893">
    <property type="entry name" value="NUDIX_BOX"/>
    <property type="match status" value="1"/>
</dbReference>
<dbReference type="Pfam" id="PF00293">
    <property type="entry name" value="NUDIX"/>
    <property type="match status" value="1"/>
</dbReference>
<dbReference type="PANTHER" id="PTHR43046:SF12">
    <property type="entry name" value="GDP-MANNOSE MANNOSYL HYDROLASE"/>
    <property type="match status" value="1"/>
</dbReference>
<dbReference type="InterPro" id="IPR015797">
    <property type="entry name" value="NUDIX_hydrolase-like_dom_sf"/>
</dbReference>
<comment type="cofactor">
    <cofactor evidence="1">
        <name>Mg(2+)</name>
        <dbReference type="ChEBI" id="CHEBI:18420"/>
    </cofactor>
</comment>
<evidence type="ECO:0000256" key="1">
    <source>
        <dbReference type="ARBA" id="ARBA00001946"/>
    </source>
</evidence>
<feature type="domain" description="Nudix hydrolase" evidence="4">
    <location>
        <begin position="4"/>
        <end position="144"/>
    </location>
</feature>
<reference evidence="5" key="1">
    <citation type="submission" date="2021-06" db="EMBL/GenBank/DDBJ databases">
        <title>Sequencing of actinobacteria type strains.</title>
        <authorList>
            <person name="Nguyen G.-S."/>
            <person name="Wentzel A."/>
        </authorList>
    </citation>
    <scope>NUCLEOTIDE SEQUENCE</scope>
    <source>
        <strain evidence="5">P38-E01</strain>
    </source>
</reference>
<dbReference type="PANTHER" id="PTHR43046">
    <property type="entry name" value="GDP-MANNOSE MANNOSYL HYDROLASE"/>
    <property type="match status" value="1"/>
</dbReference>
<proteinExistence type="predicted"/>
<dbReference type="RefSeq" id="WP_211041275.1">
    <property type="nucleotide sequence ID" value="NZ_JAELVF020000001.1"/>
</dbReference>
<gene>
    <name evidence="5" type="ORF">JGS22_002755</name>
</gene>
<keyword evidence="3" id="KW-0460">Magnesium</keyword>
<dbReference type="InterPro" id="IPR000086">
    <property type="entry name" value="NUDIX_hydrolase_dom"/>
</dbReference>
<dbReference type="GO" id="GO:0016787">
    <property type="term" value="F:hydrolase activity"/>
    <property type="evidence" value="ECO:0007669"/>
    <property type="project" value="UniProtKB-KW"/>
</dbReference>
<evidence type="ECO:0000256" key="2">
    <source>
        <dbReference type="ARBA" id="ARBA00022801"/>
    </source>
</evidence>
<keyword evidence="2" id="KW-0378">Hydrolase</keyword>
<sequence length="162" mass="18217">MKRRRRPAARVVCLDAAQRILLLNWRDPYDGSLQWEPPGGGLERHETPLAAARRELVEETGLDGGAVLERGVPVVRDSRWNGRRYVGTEQFFLARFDEERPGLARAGLMPDERENLRGHVWVEWNELAGLPDPLQPPQLLAVLNALAPDGPWHPEPAADGPR</sequence>
<dbReference type="EMBL" id="JAELVF020000001">
    <property type="protein sequence ID" value="MBU7596583.1"/>
    <property type="molecule type" value="Genomic_DNA"/>
</dbReference>
<accession>A0A949N729</accession>
<protein>
    <submittedName>
        <fullName evidence="5">NUDIX domain-containing protein</fullName>
    </submittedName>
</protein>
<keyword evidence="6" id="KW-1185">Reference proteome</keyword>
<dbReference type="SUPFAM" id="SSF55811">
    <property type="entry name" value="Nudix"/>
    <property type="match status" value="1"/>
</dbReference>
<evidence type="ECO:0000313" key="6">
    <source>
        <dbReference type="Proteomes" id="UP000694501"/>
    </source>
</evidence>
<dbReference type="Proteomes" id="UP000694501">
    <property type="component" value="Unassembled WGS sequence"/>
</dbReference>
<dbReference type="AlphaFoldDB" id="A0A949N729"/>
<dbReference type="PROSITE" id="PS51462">
    <property type="entry name" value="NUDIX"/>
    <property type="match status" value="1"/>
</dbReference>
<evidence type="ECO:0000313" key="5">
    <source>
        <dbReference type="EMBL" id="MBU7596583.1"/>
    </source>
</evidence>
<dbReference type="Gene3D" id="3.90.79.10">
    <property type="entry name" value="Nucleoside Triphosphate Pyrophosphohydrolase"/>
    <property type="match status" value="1"/>
</dbReference>
<evidence type="ECO:0000256" key="3">
    <source>
        <dbReference type="ARBA" id="ARBA00022842"/>
    </source>
</evidence>
<dbReference type="InterPro" id="IPR020084">
    <property type="entry name" value="NUDIX_hydrolase_CS"/>
</dbReference>
<evidence type="ECO:0000259" key="4">
    <source>
        <dbReference type="PROSITE" id="PS51462"/>
    </source>
</evidence>
<name>A0A949N729_9ACTN</name>
<organism evidence="5 6">
    <name type="scientific">Streptomyces tardus</name>
    <dbReference type="NCBI Taxonomy" id="2780544"/>
    <lineage>
        <taxon>Bacteria</taxon>
        <taxon>Bacillati</taxon>
        <taxon>Actinomycetota</taxon>
        <taxon>Actinomycetes</taxon>
        <taxon>Kitasatosporales</taxon>
        <taxon>Streptomycetaceae</taxon>
        <taxon>Streptomyces</taxon>
    </lineage>
</organism>
<comment type="caution">
    <text evidence="5">The sequence shown here is derived from an EMBL/GenBank/DDBJ whole genome shotgun (WGS) entry which is preliminary data.</text>
</comment>